<evidence type="ECO:0000313" key="10">
    <source>
        <dbReference type="EMBL" id="KKM15387.1"/>
    </source>
</evidence>
<keyword evidence="5" id="KW-0235">DNA replication</keyword>
<evidence type="ECO:0000256" key="5">
    <source>
        <dbReference type="ARBA" id="ARBA00022705"/>
    </source>
</evidence>
<dbReference type="Pfam" id="PF03175">
    <property type="entry name" value="DNA_pol_B_2"/>
    <property type="match status" value="1"/>
</dbReference>
<protein>
    <recommendedName>
        <fullName evidence="2">DNA-directed DNA polymerase</fullName>
        <ecNumber evidence="2">2.7.7.7</ecNumber>
    </recommendedName>
</protein>
<dbReference type="EC" id="2.7.7.7" evidence="2"/>
<dbReference type="InterPro" id="IPR043502">
    <property type="entry name" value="DNA/RNA_pol_sf"/>
</dbReference>
<comment type="similarity">
    <text evidence="1">Belongs to the DNA polymerase type-B family.</text>
</comment>
<dbReference type="InterPro" id="IPR012337">
    <property type="entry name" value="RNaseH-like_sf"/>
</dbReference>
<dbReference type="AlphaFoldDB" id="A0A0F9HJP4"/>
<dbReference type="InterPro" id="IPR004868">
    <property type="entry name" value="DNA-dir_DNA_pol_B_mt/vir"/>
</dbReference>
<dbReference type="EMBL" id="LAZR01014919">
    <property type="protein sequence ID" value="KKM15387.1"/>
    <property type="molecule type" value="Genomic_DNA"/>
</dbReference>
<evidence type="ECO:0000259" key="9">
    <source>
        <dbReference type="Pfam" id="PF03175"/>
    </source>
</evidence>
<proteinExistence type="inferred from homology"/>
<dbReference type="SUPFAM" id="SSF53098">
    <property type="entry name" value="Ribonuclease H-like"/>
    <property type="match status" value="1"/>
</dbReference>
<dbReference type="GO" id="GO:0006260">
    <property type="term" value="P:DNA replication"/>
    <property type="evidence" value="ECO:0007669"/>
    <property type="project" value="UniProtKB-KW"/>
</dbReference>
<dbReference type="GO" id="GO:0003887">
    <property type="term" value="F:DNA-directed DNA polymerase activity"/>
    <property type="evidence" value="ECO:0007669"/>
    <property type="project" value="UniProtKB-KW"/>
</dbReference>
<dbReference type="GO" id="GO:0000166">
    <property type="term" value="F:nucleotide binding"/>
    <property type="evidence" value="ECO:0007669"/>
    <property type="project" value="InterPro"/>
</dbReference>
<evidence type="ECO:0000256" key="2">
    <source>
        <dbReference type="ARBA" id="ARBA00012417"/>
    </source>
</evidence>
<evidence type="ECO:0000256" key="1">
    <source>
        <dbReference type="ARBA" id="ARBA00005755"/>
    </source>
</evidence>
<dbReference type="InterPro" id="IPR036397">
    <property type="entry name" value="RNaseH_sf"/>
</dbReference>
<accession>A0A0F9HJP4</accession>
<name>A0A0F9HJP4_9ZZZZ</name>
<evidence type="ECO:0000256" key="7">
    <source>
        <dbReference type="ARBA" id="ARBA00023125"/>
    </source>
</evidence>
<gene>
    <name evidence="10" type="ORF">LCGC14_1696590</name>
</gene>
<dbReference type="Gene3D" id="3.30.420.10">
    <property type="entry name" value="Ribonuclease H-like superfamily/Ribonuclease H"/>
    <property type="match status" value="1"/>
</dbReference>
<dbReference type="SUPFAM" id="SSF56672">
    <property type="entry name" value="DNA/RNA polymerases"/>
    <property type="match status" value="1"/>
</dbReference>
<organism evidence="10">
    <name type="scientific">marine sediment metagenome</name>
    <dbReference type="NCBI Taxonomy" id="412755"/>
    <lineage>
        <taxon>unclassified sequences</taxon>
        <taxon>metagenomes</taxon>
        <taxon>ecological metagenomes</taxon>
    </lineage>
</organism>
<evidence type="ECO:0000256" key="4">
    <source>
        <dbReference type="ARBA" id="ARBA00022695"/>
    </source>
</evidence>
<comment type="caution">
    <text evidence="10">The sequence shown here is derived from an EMBL/GenBank/DDBJ whole genome shotgun (WGS) entry which is preliminary data.</text>
</comment>
<comment type="catalytic activity">
    <reaction evidence="8">
        <text>DNA(n) + a 2'-deoxyribonucleoside 5'-triphosphate = DNA(n+1) + diphosphate</text>
        <dbReference type="Rhea" id="RHEA:22508"/>
        <dbReference type="Rhea" id="RHEA-COMP:17339"/>
        <dbReference type="Rhea" id="RHEA-COMP:17340"/>
        <dbReference type="ChEBI" id="CHEBI:33019"/>
        <dbReference type="ChEBI" id="CHEBI:61560"/>
        <dbReference type="ChEBI" id="CHEBI:173112"/>
        <dbReference type="EC" id="2.7.7.7"/>
    </reaction>
</comment>
<evidence type="ECO:0000256" key="3">
    <source>
        <dbReference type="ARBA" id="ARBA00022679"/>
    </source>
</evidence>
<keyword evidence="6" id="KW-0239">DNA-directed DNA polymerase</keyword>
<dbReference type="GO" id="GO:0003677">
    <property type="term" value="F:DNA binding"/>
    <property type="evidence" value="ECO:0007669"/>
    <property type="project" value="UniProtKB-KW"/>
</dbReference>
<evidence type="ECO:0000256" key="6">
    <source>
        <dbReference type="ARBA" id="ARBA00022932"/>
    </source>
</evidence>
<reference evidence="10" key="1">
    <citation type="journal article" date="2015" name="Nature">
        <title>Complex archaea that bridge the gap between prokaryotes and eukaryotes.</title>
        <authorList>
            <person name="Spang A."/>
            <person name="Saw J.H."/>
            <person name="Jorgensen S.L."/>
            <person name="Zaremba-Niedzwiedzka K."/>
            <person name="Martijn J."/>
            <person name="Lind A.E."/>
            <person name="van Eijk R."/>
            <person name="Schleper C."/>
            <person name="Guy L."/>
            <person name="Ettema T.J."/>
        </authorList>
    </citation>
    <scope>NUCLEOTIDE SEQUENCE</scope>
</reference>
<keyword evidence="3" id="KW-0808">Transferase</keyword>
<sequence>MQDFDFEAIRYKCRPISTPKTTRYVTALGFDTEADREGNTFMYCFSDGTVCSPRTLLDTLFSRQYRGSQFVVYNLKYEQGAILQLFPRELIDGLRVTGDFRTTKYHVTTIGYKCLRIARGKNAVTFWDMHSFFNMSLANAARQFTNTRKIEQDVTLFTGDYIAENWDKIAQYCIKDAQITAKLFDVLLSMCDRMGIHPTTFYSCASIAYKYVREQVGWVTVERFWKDHRDVLRAACEAYAGGKFEVTTRGKGTFYEYDINSAYPYEISNLIDISDAVVVESHTRPPYGVYGFLKCRLYFGVNVAHTIPLKRKGVNVYPIGRFTKWLTAEEYDYTITLPGVEVKILRGIWLVVRHKKYLFRNVIHELYKTKLEAKVRKDKELYHFSKTMMNALYGKFVQLIKKGDHLEASTCWNPIYGAIITANVRIRIARLQNEYQGVVAVHTDSVLCTHSLPIQKSQALGDWDETISGVGIILGSGVYQVGDKVRLRGFPAKVSLMHLLARSPPVLTIPDKRAYSWREVVFHHWSTDLINRFTELDKHLNVNFDTKRLWDDEWLDGNDCLDRVIESLPRVVF</sequence>
<keyword evidence="7" id="KW-0238">DNA-binding</keyword>
<evidence type="ECO:0000256" key="8">
    <source>
        <dbReference type="ARBA" id="ARBA00049244"/>
    </source>
</evidence>
<keyword evidence="4" id="KW-0548">Nucleotidyltransferase</keyword>
<feature type="domain" description="DNA-directed DNA polymerase family B mitochondria/virus" evidence="9">
    <location>
        <begin position="169"/>
        <end position="402"/>
    </location>
</feature>